<organism evidence="2 3">
    <name type="scientific">Aneurinibacillus aneurinilyticus ATCC 12856</name>
    <dbReference type="NCBI Taxonomy" id="649747"/>
    <lineage>
        <taxon>Bacteria</taxon>
        <taxon>Bacillati</taxon>
        <taxon>Bacillota</taxon>
        <taxon>Bacilli</taxon>
        <taxon>Bacillales</taxon>
        <taxon>Paenibacillaceae</taxon>
        <taxon>Aneurinibacillus group</taxon>
        <taxon>Aneurinibacillus</taxon>
    </lineage>
</organism>
<keyword evidence="2" id="KW-0808">Transferase</keyword>
<dbReference type="Proteomes" id="UP000016511">
    <property type="component" value="Unassembled WGS sequence"/>
</dbReference>
<sequence length="204" mass="23487">MRKKGREVKELDYVDRNRASFDKLANETGGKWRHRELTMQFISGFQMLLGGNSVLDLGCGVGHDALRLKRYDLHVQGLDISEVMLEQAKQQVQGVEFIQGDFRHIPTGNELYDGVWANASLIYLTEEDLHKALDEVYRVLKPGGVFFSSYRLGEGNVVIDNIFNQLYREEEIQNILRLHGFRIFDRTNTGGEEEPYLSLYAIKQ</sequence>
<evidence type="ECO:0000259" key="1">
    <source>
        <dbReference type="Pfam" id="PF13649"/>
    </source>
</evidence>
<keyword evidence="2" id="KW-0489">Methyltransferase</keyword>
<dbReference type="STRING" id="649747.HMPREF0083_01400"/>
<dbReference type="eggNOG" id="COG2226">
    <property type="taxonomic scope" value="Bacteria"/>
</dbReference>
<feature type="domain" description="Methyltransferase" evidence="1">
    <location>
        <begin position="54"/>
        <end position="144"/>
    </location>
</feature>
<dbReference type="InterPro" id="IPR041698">
    <property type="entry name" value="Methyltransf_25"/>
</dbReference>
<dbReference type="EMBL" id="AWSJ01000092">
    <property type="protein sequence ID" value="ERI10494.1"/>
    <property type="molecule type" value="Genomic_DNA"/>
</dbReference>
<name>U1WPG4_ANEAE</name>
<dbReference type="CDD" id="cd02440">
    <property type="entry name" value="AdoMet_MTases"/>
    <property type="match status" value="1"/>
</dbReference>
<evidence type="ECO:0000313" key="3">
    <source>
        <dbReference type="Proteomes" id="UP000016511"/>
    </source>
</evidence>
<reference evidence="2 3" key="1">
    <citation type="submission" date="2013-08" db="EMBL/GenBank/DDBJ databases">
        <authorList>
            <person name="Weinstock G."/>
            <person name="Sodergren E."/>
            <person name="Wylie T."/>
            <person name="Fulton L."/>
            <person name="Fulton R."/>
            <person name="Fronick C."/>
            <person name="O'Laughlin M."/>
            <person name="Godfrey J."/>
            <person name="Miner T."/>
            <person name="Herter B."/>
            <person name="Appelbaum E."/>
            <person name="Cordes M."/>
            <person name="Lek S."/>
            <person name="Wollam A."/>
            <person name="Pepin K.H."/>
            <person name="Palsikar V.B."/>
            <person name="Mitreva M."/>
            <person name="Wilson R.K."/>
        </authorList>
    </citation>
    <scope>NUCLEOTIDE SEQUENCE [LARGE SCALE GENOMIC DNA]</scope>
    <source>
        <strain evidence="2 3">ATCC 12856</strain>
    </source>
</reference>
<dbReference type="PANTHER" id="PTHR43591">
    <property type="entry name" value="METHYLTRANSFERASE"/>
    <property type="match status" value="1"/>
</dbReference>
<accession>U1WPG4</accession>
<gene>
    <name evidence="2" type="ORF">HMPREF0083_01400</name>
</gene>
<dbReference type="AlphaFoldDB" id="U1WPG4"/>
<evidence type="ECO:0000313" key="2">
    <source>
        <dbReference type="EMBL" id="ERI10494.1"/>
    </source>
</evidence>
<dbReference type="SUPFAM" id="SSF53335">
    <property type="entry name" value="S-adenosyl-L-methionine-dependent methyltransferases"/>
    <property type="match status" value="1"/>
</dbReference>
<dbReference type="Gene3D" id="3.40.50.150">
    <property type="entry name" value="Vaccinia Virus protein VP39"/>
    <property type="match status" value="1"/>
</dbReference>
<dbReference type="Pfam" id="PF13649">
    <property type="entry name" value="Methyltransf_25"/>
    <property type="match status" value="1"/>
</dbReference>
<comment type="caution">
    <text evidence="2">The sequence shown here is derived from an EMBL/GenBank/DDBJ whole genome shotgun (WGS) entry which is preliminary data.</text>
</comment>
<dbReference type="InterPro" id="IPR029063">
    <property type="entry name" value="SAM-dependent_MTases_sf"/>
</dbReference>
<proteinExistence type="predicted"/>
<dbReference type="HOGENOM" id="CLU_1340953_0_0_9"/>
<protein>
    <submittedName>
        <fullName evidence="2">Methyltransferase domain protein</fullName>
    </submittedName>
</protein>
<dbReference type="PANTHER" id="PTHR43591:SF110">
    <property type="entry name" value="RHODANESE DOMAIN-CONTAINING PROTEIN"/>
    <property type="match status" value="1"/>
</dbReference>
<dbReference type="GO" id="GO:0032259">
    <property type="term" value="P:methylation"/>
    <property type="evidence" value="ECO:0007669"/>
    <property type="project" value="UniProtKB-KW"/>
</dbReference>
<keyword evidence="3" id="KW-1185">Reference proteome</keyword>
<dbReference type="PATRIC" id="fig|649747.3.peg.1271"/>
<dbReference type="GO" id="GO:0008168">
    <property type="term" value="F:methyltransferase activity"/>
    <property type="evidence" value="ECO:0007669"/>
    <property type="project" value="UniProtKB-KW"/>
</dbReference>